<dbReference type="OrthoDB" id="5595695at2759"/>
<reference evidence="2" key="2">
    <citation type="submission" date="2021-01" db="EMBL/GenBank/DDBJ databases">
        <authorList>
            <person name="Schikora-Tamarit M.A."/>
        </authorList>
    </citation>
    <scope>NUCLEOTIDE SEQUENCE</scope>
    <source>
        <strain evidence="2">CBS6075</strain>
    </source>
</reference>
<name>A0A9P8PDC9_9ASCO</name>
<keyword evidence="3" id="KW-1185">Reference proteome</keyword>
<dbReference type="GO" id="GO:0016810">
    <property type="term" value="F:hydrolase activity, acting on carbon-nitrogen (but not peptide) bonds"/>
    <property type="evidence" value="ECO:0007669"/>
    <property type="project" value="InterPro"/>
</dbReference>
<dbReference type="RefSeq" id="XP_046063485.1">
    <property type="nucleotide sequence ID" value="XM_046202094.1"/>
</dbReference>
<dbReference type="SUPFAM" id="SSF51338">
    <property type="entry name" value="Composite domain of metallo-dependent hydrolases"/>
    <property type="match status" value="1"/>
</dbReference>
<dbReference type="InterPro" id="IPR006680">
    <property type="entry name" value="Amidohydro-rel"/>
</dbReference>
<sequence length="460" mass="50654">MLENYFMSRPINIDPNEGIDKDFDALVQPWKLPKPQKYAFINGVIIDTDKGVAVKKKTVLTANGRFEDIISSSKEFSSDYKVIDCEGKFLCPGLFDNHVHVVSAPGETELRRLFDVKRDTVNMRAAKNIEMMLARGFTSIRDTGGAGYHFVKAIEEGVIKGPRLFFCGGAISQTGGHGDFRDRETASDEVDSCACHRSYLGVVADGVPECMRAARDNLRTGAHFIKIMGGGGVASPTDKLTNMQYTDEEIQAIVKVAQSYDTFVTAHAYTPRSIQTCIKNGVKGIEHGNLIDDETAKLIVKNGVYVTPTLITYKVMSSDQFSKFLTPDSLEKNKVILQSGLACLAMAKKYRIKLCFGSDLLGSLTGYQTLEFSLRAKVLEAAEILRSATITPAECLGVSDVIGQIKKGYYADLLILENNPLENIVSMDKFETNLLMVMKDGVIMKSKLDSISKDVSEPEI</sequence>
<protein>
    <recommendedName>
        <fullName evidence="1">Amidohydrolase-related domain-containing protein</fullName>
    </recommendedName>
</protein>
<dbReference type="PANTHER" id="PTHR43135">
    <property type="entry name" value="ALPHA-D-RIBOSE 1-METHYLPHOSPHONATE 5-TRIPHOSPHATE DIPHOSPHATASE"/>
    <property type="match status" value="1"/>
</dbReference>
<proteinExistence type="predicted"/>
<dbReference type="AlphaFoldDB" id="A0A9P8PDC9"/>
<dbReference type="InterPro" id="IPR051781">
    <property type="entry name" value="Metallo-dep_Hydrolase"/>
</dbReference>
<feature type="domain" description="Amidohydrolase-related" evidence="1">
    <location>
        <begin position="89"/>
        <end position="443"/>
    </location>
</feature>
<dbReference type="Gene3D" id="2.30.40.10">
    <property type="entry name" value="Urease, subunit C, domain 1"/>
    <property type="match status" value="1"/>
</dbReference>
<organism evidence="2 3">
    <name type="scientific">Ogataea philodendri</name>
    <dbReference type="NCBI Taxonomy" id="1378263"/>
    <lineage>
        <taxon>Eukaryota</taxon>
        <taxon>Fungi</taxon>
        <taxon>Dikarya</taxon>
        <taxon>Ascomycota</taxon>
        <taxon>Saccharomycotina</taxon>
        <taxon>Pichiomycetes</taxon>
        <taxon>Pichiales</taxon>
        <taxon>Pichiaceae</taxon>
        <taxon>Ogataea</taxon>
    </lineage>
</organism>
<dbReference type="GeneID" id="70233311"/>
<gene>
    <name evidence="2" type="ORF">OGAPHI_001343</name>
</gene>
<accession>A0A9P8PDC9</accession>
<dbReference type="EMBL" id="JAEUBE010000137">
    <property type="protein sequence ID" value="KAH3669222.1"/>
    <property type="molecule type" value="Genomic_DNA"/>
</dbReference>
<dbReference type="InterPro" id="IPR057744">
    <property type="entry name" value="OTAase-like"/>
</dbReference>
<dbReference type="CDD" id="cd01299">
    <property type="entry name" value="Met_dep_hydrolase_A"/>
    <property type="match status" value="1"/>
</dbReference>
<comment type="caution">
    <text evidence="2">The sequence shown here is derived from an EMBL/GenBank/DDBJ whole genome shotgun (WGS) entry which is preliminary data.</text>
</comment>
<evidence type="ECO:0000313" key="3">
    <source>
        <dbReference type="Proteomes" id="UP000769157"/>
    </source>
</evidence>
<evidence type="ECO:0000313" key="2">
    <source>
        <dbReference type="EMBL" id="KAH3669222.1"/>
    </source>
</evidence>
<dbReference type="InterPro" id="IPR011059">
    <property type="entry name" value="Metal-dep_hydrolase_composite"/>
</dbReference>
<reference evidence="2" key="1">
    <citation type="journal article" date="2021" name="Open Biol.">
        <title>Shared evolutionary footprints suggest mitochondrial oxidative damage underlies multiple complex I losses in fungi.</title>
        <authorList>
            <person name="Schikora-Tamarit M.A."/>
            <person name="Marcet-Houben M."/>
            <person name="Nosek J."/>
            <person name="Gabaldon T."/>
        </authorList>
    </citation>
    <scope>NUCLEOTIDE SEQUENCE</scope>
    <source>
        <strain evidence="2">CBS6075</strain>
    </source>
</reference>
<evidence type="ECO:0000259" key="1">
    <source>
        <dbReference type="Pfam" id="PF01979"/>
    </source>
</evidence>
<dbReference type="Pfam" id="PF01979">
    <property type="entry name" value="Amidohydro_1"/>
    <property type="match status" value="1"/>
</dbReference>
<dbReference type="Gene3D" id="3.20.20.140">
    <property type="entry name" value="Metal-dependent hydrolases"/>
    <property type="match status" value="1"/>
</dbReference>
<dbReference type="PANTHER" id="PTHR43135:SF3">
    <property type="entry name" value="ALPHA-D-RIBOSE 1-METHYLPHOSPHONATE 5-TRIPHOSPHATE DIPHOSPHATASE"/>
    <property type="match status" value="1"/>
</dbReference>
<dbReference type="InterPro" id="IPR032466">
    <property type="entry name" value="Metal_Hydrolase"/>
</dbReference>
<dbReference type="Proteomes" id="UP000769157">
    <property type="component" value="Unassembled WGS sequence"/>
</dbReference>
<dbReference type="SUPFAM" id="SSF51556">
    <property type="entry name" value="Metallo-dependent hydrolases"/>
    <property type="match status" value="1"/>
</dbReference>